<feature type="domain" description="HAMP" evidence="6">
    <location>
        <begin position="211"/>
        <end position="264"/>
    </location>
</feature>
<dbReference type="PROSITE" id="PS50885">
    <property type="entry name" value="HAMP"/>
    <property type="match status" value="1"/>
</dbReference>
<dbReference type="Pfam" id="PF12729">
    <property type="entry name" value="4HB_MCP_1"/>
    <property type="match status" value="1"/>
</dbReference>
<dbReference type="InterPro" id="IPR004089">
    <property type="entry name" value="MCPsignal_dom"/>
</dbReference>
<dbReference type="InterPro" id="IPR003660">
    <property type="entry name" value="HAMP_dom"/>
</dbReference>
<dbReference type="PANTHER" id="PTHR32089">
    <property type="entry name" value="METHYL-ACCEPTING CHEMOTAXIS PROTEIN MCPB"/>
    <property type="match status" value="1"/>
</dbReference>
<keyword evidence="4" id="KW-0472">Membrane</keyword>
<sequence length="561" mass="57524">MRFSLKMVLCGAIGLLALAAAGQGVVSVVRLSEIERDAKAVSQVWLPAQNQAEAIGMAVRDVRLKLYRLVVGSPDFATLDKNQTALTDGLGALSELRQAYQDRLSTPRERETYERFTTAWNAYQNVQLQVVELMIAGDTNGALKLVLDPETGAQSEAAVGSLTEAIALARSQTDANVAGTADNATSAKHTALAATAFGLLVAAAAMLFALFGIARPIQRMTGAMARLAEGDATVAIPETGRRDEIGAMAAAVQVFKDNLIRTRTLEEETALARAGAEAQRRRAVEEMADGFEAAIGGVLAAVTEAALDLRAHAEAMTSTATRTAERSAAVASAAQEAAAHVGTVAVAAEELGASVQEIGRQVDGSADLARGAVAQAGQTAGLVQELSEAAGRIGDVVRLISDIAGQTNLLALNATIEAARAGEAGRGFAVVASEVKALAAQTAKATDEITGQVGRIQGATGQTVGAIDGITGRIREIDGVAATIAAAVEQQGAATQEIARNIAEAATGTGSVTGTIDDVARAADETGTAATRMLASAASLSAQSEALRREIGDFLQTVRAA</sequence>
<feature type="domain" description="Methyl-accepting transducer" evidence="5">
    <location>
        <begin position="305"/>
        <end position="541"/>
    </location>
</feature>
<dbReference type="AlphaFoldDB" id="A0A1I4F269"/>
<dbReference type="SMART" id="SM00304">
    <property type="entry name" value="HAMP"/>
    <property type="match status" value="1"/>
</dbReference>
<evidence type="ECO:0000256" key="4">
    <source>
        <dbReference type="SAM" id="Phobius"/>
    </source>
</evidence>
<dbReference type="CDD" id="cd06225">
    <property type="entry name" value="HAMP"/>
    <property type="match status" value="1"/>
</dbReference>
<dbReference type="Proteomes" id="UP000199048">
    <property type="component" value="Unassembled WGS sequence"/>
</dbReference>
<dbReference type="OrthoDB" id="3289104at2"/>
<dbReference type="PROSITE" id="PS50111">
    <property type="entry name" value="CHEMOTAXIS_TRANSDUC_2"/>
    <property type="match status" value="1"/>
</dbReference>
<accession>A0A1I4F269</accession>
<gene>
    <name evidence="7" type="ORF">SAMN05192568_100152</name>
</gene>
<name>A0A1I4F269_9HYPH</name>
<dbReference type="STRING" id="582667.SAMN05192568_100152"/>
<dbReference type="Gene3D" id="1.10.287.950">
    <property type="entry name" value="Methyl-accepting chemotaxis protein"/>
    <property type="match status" value="1"/>
</dbReference>
<dbReference type="RefSeq" id="WP_092036693.1">
    <property type="nucleotide sequence ID" value="NZ_FOTK01000001.1"/>
</dbReference>
<evidence type="ECO:0000259" key="6">
    <source>
        <dbReference type="PROSITE" id="PS50885"/>
    </source>
</evidence>
<feature type="transmembrane region" description="Helical" evidence="4">
    <location>
        <begin position="191"/>
        <end position="214"/>
    </location>
</feature>
<keyword evidence="1 3" id="KW-0807">Transducer</keyword>
<dbReference type="InterPro" id="IPR024478">
    <property type="entry name" value="HlyB_4HB_MCP"/>
</dbReference>
<evidence type="ECO:0000256" key="2">
    <source>
        <dbReference type="ARBA" id="ARBA00029447"/>
    </source>
</evidence>
<evidence type="ECO:0000259" key="5">
    <source>
        <dbReference type="PROSITE" id="PS50111"/>
    </source>
</evidence>
<dbReference type="Gene3D" id="1.10.8.500">
    <property type="entry name" value="HAMP domain in histidine kinase"/>
    <property type="match status" value="1"/>
</dbReference>
<comment type="similarity">
    <text evidence="2">Belongs to the methyl-accepting chemotaxis (MCP) protein family.</text>
</comment>
<organism evidence="7 8">
    <name type="scientific">Methylobacterium pseudosasicola</name>
    <dbReference type="NCBI Taxonomy" id="582667"/>
    <lineage>
        <taxon>Bacteria</taxon>
        <taxon>Pseudomonadati</taxon>
        <taxon>Pseudomonadota</taxon>
        <taxon>Alphaproteobacteria</taxon>
        <taxon>Hyphomicrobiales</taxon>
        <taxon>Methylobacteriaceae</taxon>
        <taxon>Methylobacterium</taxon>
    </lineage>
</organism>
<keyword evidence="4" id="KW-1133">Transmembrane helix</keyword>
<evidence type="ECO:0000256" key="3">
    <source>
        <dbReference type="PROSITE-ProRule" id="PRU00284"/>
    </source>
</evidence>
<dbReference type="PANTHER" id="PTHR32089:SF112">
    <property type="entry name" value="LYSOZYME-LIKE PROTEIN-RELATED"/>
    <property type="match status" value="1"/>
</dbReference>
<protein>
    <submittedName>
        <fullName evidence="7">Methyl-accepting chemotaxis protein</fullName>
    </submittedName>
</protein>
<dbReference type="GO" id="GO:0016020">
    <property type="term" value="C:membrane"/>
    <property type="evidence" value="ECO:0007669"/>
    <property type="project" value="InterPro"/>
</dbReference>
<evidence type="ECO:0000256" key="1">
    <source>
        <dbReference type="ARBA" id="ARBA00023224"/>
    </source>
</evidence>
<keyword evidence="8" id="KW-1185">Reference proteome</keyword>
<dbReference type="Pfam" id="PF00015">
    <property type="entry name" value="MCPsignal"/>
    <property type="match status" value="1"/>
</dbReference>
<dbReference type="EMBL" id="FOTK01000001">
    <property type="protein sequence ID" value="SFL12058.1"/>
    <property type="molecule type" value="Genomic_DNA"/>
</dbReference>
<evidence type="ECO:0000313" key="8">
    <source>
        <dbReference type="Proteomes" id="UP000199048"/>
    </source>
</evidence>
<dbReference type="Pfam" id="PF00672">
    <property type="entry name" value="HAMP"/>
    <property type="match status" value="1"/>
</dbReference>
<proteinExistence type="inferred from homology"/>
<dbReference type="SMART" id="SM00283">
    <property type="entry name" value="MA"/>
    <property type="match status" value="1"/>
</dbReference>
<evidence type="ECO:0000313" key="7">
    <source>
        <dbReference type="EMBL" id="SFL12058.1"/>
    </source>
</evidence>
<dbReference type="SUPFAM" id="SSF58104">
    <property type="entry name" value="Methyl-accepting chemotaxis protein (MCP) signaling domain"/>
    <property type="match status" value="1"/>
</dbReference>
<dbReference type="GO" id="GO:0007165">
    <property type="term" value="P:signal transduction"/>
    <property type="evidence" value="ECO:0007669"/>
    <property type="project" value="UniProtKB-KW"/>
</dbReference>
<reference evidence="8" key="1">
    <citation type="submission" date="2016-10" db="EMBL/GenBank/DDBJ databases">
        <authorList>
            <person name="Varghese N."/>
            <person name="Submissions S."/>
        </authorList>
    </citation>
    <scope>NUCLEOTIDE SEQUENCE [LARGE SCALE GENOMIC DNA]</scope>
    <source>
        <strain evidence="8">BL36</strain>
    </source>
</reference>
<keyword evidence="4" id="KW-0812">Transmembrane</keyword>